<comment type="caution">
    <text evidence="10">Lacks conserved residue(s) required for the propagation of feature annotation.</text>
</comment>
<dbReference type="InterPro" id="IPR004117">
    <property type="entry name" value="7tm6_olfct_rcpt"/>
</dbReference>
<feature type="transmembrane region" description="Helical" evidence="10">
    <location>
        <begin position="65"/>
        <end position="85"/>
    </location>
</feature>
<dbReference type="PANTHER" id="PTHR21137:SF35">
    <property type="entry name" value="ODORANT RECEPTOR 19A-RELATED"/>
    <property type="match status" value="1"/>
</dbReference>
<proteinExistence type="inferred from homology"/>
<comment type="subcellular location">
    <subcellularLocation>
        <location evidence="1 10">Cell membrane</location>
        <topology evidence="1 10">Multi-pass membrane protein</topology>
    </subcellularLocation>
</comment>
<feature type="transmembrane region" description="Helical" evidence="10">
    <location>
        <begin position="32"/>
        <end position="53"/>
    </location>
</feature>
<evidence type="ECO:0000313" key="11">
    <source>
        <dbReference type="EMBL" id="KAK9301831.1"/>
    </source>
</evidence>
<evidence type="ECO:0000256" key="8">
    <source>
        <dbReference type="ARBA" id="ARBA00023170"/>
    </source>
</evidence>
<dbReference type="EMBL" id="JAWNGG020000105">
    <property type="protein sequence ID" value="KAK9301831.1"/>
    <property type="molecule type" value="Genomic_DNA"/>
</dbReference>
<evidence type="ECO:0000256" key="7">
    <source>
        <dbReference type="ARBA" id="ARBA00023136"/>
    </source>
</evidence>
<feature type="transmembrane region" description="Helical" evidence="10">
    <location>
        <begin position="294"/>
        <end position="312"/>
    </location>
</feature>
<feature type="transmembrane region" description="Helical" evidence="10">
    <location>
        <begin position="125"/>
        <end position="144"/>
    </location>
</feature>
<evidence type="ECO:0000256" key="1">
    <source>
        <dbReference type="ARBA" id="ARBA00004651"/>
    </source>
</evidence>
<keyword evidence="12" id="KW-1185">Reference proteome</keyword>
<keyword evidence="8 10" id="KW-0675">Receptor</keyword>
<gene>
    <name evidence="11" type="ORF">QLX08_005942</name>
</gene>
<dbReference type="PANTHER" id="PTHR21137">
    <property type="entry name" value="ODORANT RECEPTOR"/>
    <property type="match status" value="1"/>
</dbReference>
<comment type="similarity">
    <text evidence="10">Belongs to the insect chemoreceptor superfamily. Heteromeric odorant receptor channel (TC 1.A.69) family.</text>
</comment>
<dbReference type="GO" id="GO:0005886">
    <property type="term" value="C:plasma membrane"/>
    <property type="evidence" value="ECO:0007669"/>
    <property type="project" value="UniProtKB-SubCell"/>
</dbReference>
<evidence type="ECO:0000256" key="2">
    <source>
        <dbReference type="ARBA" id="ARBA00022475"/>
    </source>
</evidence>
<dbReference type="GO" id="GO:0007165">
    <property type="term" value="P:signal transduction"/>
    <property type="evidence" value="ECO:0007669"/>
    <property type="project" value="UniProtKB-KW"/>
</dbReference>
<feature type="transmembrane region" description="Helical" evidence="10">
    <location>
        <begin position="251"/>
        <end position="274"/>
    </location>
</feature>
<dbReference type="GO" id="GO:0004984">
    <property type="term" value="F:olfactory receptor activity"/>
    <property type="evidence" value="ECO:0007669"/>
    <property type="project" value="InterPro"/>
</dbReference>
<dbReference type="Proteomes" id="UP001432146">
    <property type="component" value="Unassembled WGS sequence"/>
</dbReference>
<sequence>MALKTIITYPIEVCLRLIGLWPNSSYRILQRIFWTIVMGTCVTFQIWYCISYFKTVDLPDLLDGLSVTLSNTITFIKLIILWFNYRKLRNILIVVFEDWNNCALTDQNKEFMTDNLVTCSRISKFLVVIYSMTCILYSASTMLLSDDIRELNPNNKKLLLKMRFPFDVTIFPLYEFITIAQFAFEYSVAFMAGMLMALSAALVLHIGSQIDIVCQELIDVSNHCEDEASYLLKRVIIKHQRILYVSENVKYLFLYTSLVQFISNILVMCFLGFILVNSLDTEQGPTILAKCFPYYVAVICEAFILCYTGEYLTSKSENINRAAYAVFWYNLNQQNSRTVLLILMGSQSPFTLTAGKFVTLCVETFANMLKVSASYISILLAMY</sequence>
<evidence type="ECO:0000256" key="6">
    <source>
        <dbReference type="ARBA" id="ARBA00022989"/>
    </source>
</evidence>
<keyword evidence="9 10" id="KW-0807">Transducer</keyword>
<dbReference type="GO" id="GO:0005549">
    <property type="term" value="F:odorant binding"/>
    <property type="evidence" value="ECO:0007669"/>
    <property type="project" value="InterPro"/>
</dbReference>
<comment type="caution">
    <text evidence="11">The sequence shown here is derived from an EMBL/GenBank/DDBJ whole genome shotgun (WGS) entry which is preliminary data.</text>
</comment>
<keyword evidence="3 10" id="KW-0716">Sensory transduction</keyword>
<evidence type="ECO:0000256" key="4">
    <source>
        <dbReference type="ARBA" id="ARBA00022692"/>
    </source>
</evidence>
<name>A0AAW0ZWL9_9HYME</name>
<keyword evidence="4 10" id="KW-0812">Transmembrane</keyword>
<keyword evidence="6 10" id="KW-1133">Transmembrane helix</keyword>
<evidence type="ECO:0000256" key="5">
    <source>
        <dbReference type="ARBA" id="ARBA00022725"/>
    </source>
</evidence>
<evidence type="ECO:0000256" key="10">
    <source>
        <dbReference type="RuleBase" id="RU351113"/>
    </source>
</evidence>
<accession>A0AAW0ZWL9</accession>
<reference evidence="11 12" key="1">
    <citation type="submission" date="2024-05" db="EMBL/GenBank/DDBJ databases">
        <title>The nuclear and mitochondrial genome assemblies of Tetragonisca angustula (Apidae: Meliponini), a tiny yet remarkable pollinator in the Neotropics.</title>
        <authorList>
            <person name="Ferrari R."/>
            <person name="Ricardo P.C."/>
            <person name="Dias F.C."/>
            <person name="Araujo N.S."/>
            <person name="Soares D.O."/>
            <person name="Zhou Q.-S."/>
            <person name="Zhu C.-D."/>
            <person name="Coutinho L."/>
            <person name="Airas M.C."/>
            <person name="Batista T.M."/>
        </authorList>
    </citation>
    <scope>NUCLEOTIDE SEQUENCE [LARGE SCALE GENOMIC DNA]</scope>
    <source>
        <strain evidence="11">ASF017062</strain>
        <tissue evidence="11">Abdomen</tissue>
    </source>
</reference>
<evidence type="ECO:0000313" key="12">
    <source>
        <dbReference type="Proteomes" id="UP001432146"/>
    </source>
</evidence>
<protein>
    <recommendedName>
        <fullName evidence="10">Odorant receptor</fullName>
    </recommendedName>
</protein>
<evidence type="ECO:0000256" key="9">
    <source>
        <dbReference type="ARBA" id="ARBA00023224"/>
    </source>
</evidence>
<organism evidence="11 12">
    <name type="scientific">Tetragonisca angustula</name>
    <dbReference type="NCBI Taxonomy" id="166442"/>
    <lineage>
        <taxon>Eukaryota</taxon>
        <taxon>Metazoa</taxon>
        <taxon>Ecdysozoa</taxon>
        <taxon>Arthropoda</taxon>
        <taxon>Hexapoda</taxon>
        <taxon>Insecta</taxon>
        <taxon>Pterygota</taxon>
        <taxon>Neoptera</taxon>
        <taxon>Endopterygota</taxon>
        <taxon>Hymenoptera</taxon>
        <taxon>Apocrita</taxon>
        <taxon>Aculeata</taxon>
        <taxon>Apoidea</taxon>
        <taxon>Anthophila</taxon>
        <taxon>Apidae</taxon>
        <taxon>Tetragonisca</taxon>
    </lineage>
</organism>
<dbReference type="AlphaFoldDB" id="A0AAW0ZWL9"/>
<keyword evidence="2" id="KW-1003">Cell membrane</keyword>
<dbReference type="Pfam" id="PF02949">
    <property type="entry name" value="7tm_6"/>
    <property type="match status" value="1"/>
</dbReference>
<keyword evidence="7 10" id="KW-0472">Membrane</keyword>
<feature type="transmembrane region" description="Helical" evidence="10">
    <location>
        <begin position="190"/>
        <end position="207"/>
    </location>
</feature>
<keyword evidence="5 10" id="KW-0552">Olfaction</keyword>
<evidence type="ECO:0000256" key="3">
    <source>
        <dbReference type="ARBA" id="ARBA00022606"/>
    </source>
</evidence>